<sequence>MHMKGLAVGRMAARAFLRLIFQVIVTCSDLFASAASMPVKIDCRDVLLYSARVSHLSLAMPQGFQVSPTGILVPEA</sequence>
<name>A0A9D4I4J9_DREPO</name>
<protein>
    <recommendedName>
        <fullName evidence="4">Secreted protein</fullName>
    </recommendedName>
</protein>
<evidence type="ECO:0008006" key="4">
    <source>
        <dbReference type="Google" id="ProtNLM"/>
    </source>
</evidence>
<feature type="chain" id="PRO_5039468035" description="Secreted protein" evidence="1">
    <location>
        <begin position="28"/>
        <end position="76"/>
    </location>
</feature>
<reference evidence="2" key="2">
    <citation type="submission" date="2020-11" db="EMBL/GenBank/DDBJ databases">
        <authorList>
            <person name="McCartney M.A."/>
            <person name="Auch B."/>
            <person name="Kono T."/>
            <person name="Mallez S."/>
            <person name="Becker A."/>
            <person name="Gohl D.M."/>
            <person name="Silverstein K.A.T."/>
            <person name="Koren S."/>
            <person name="Bechman K.B."/>
            <person name="Herman A."/>
            <person name="Abrahante J.E."/>
            <person name="Garbe J."/>
        </authorList>
    </citation>
    <scope>NUCLEOTIDE SEQUENCE</scope>
    <source>
        <strain evidence="2">Duluth1</strain>
        <tissue evidence="2">Whole animal</tissue>
    </source>
</reference>
<evidence type="ECO:0000313" key="2">
    <source>
        <dbReference type="EMBL" id="KAH3747173.1"/>
    </source>
</evidence>
<dbReference type="EMBL" id="JAIWYP010000010">
    <property type="protein sequence ID" value="KAH3747173.1"/>
    <property type="molecule type" value="Genomic_DNA"/>
</dbReference>
<gene>
    <name evidence="2" type="ORF">DPMN_181594</name>
</gene>
<evidence type="ECO:0000313" key="3">
    <source>
        <dbReference type="Proteomes" id="UP000828390"/>
    </source>
</evidence>
<keyword evidence="1" id="KW-0732">Signal</keyword>
<keyword evidence="3" id="KW-1185">Reference proteome</keyword>
<reference evidence="2" key="1">
    <citation type="journal article" date="2019" name="bioRxiv">
        <title>The Genome of the Zebra Mussel, Dreissena polymorpha: A Resource for Invasive Species Research.</title>
        <authorList>
            <person name="McCartney M.A."/>
            <person name="Auch B."/>
            <person name="Kono T."/>
            <person name="Mallez S."/>
            <person name="Zhang Y."/>
            <person name="Obille A."/>
            <person name="Becker A."/>
            <person name="Abrahante J.E."/>
            <person name="Garbe J."/>
            <person name="Badalamenti J.P."/>
            <person name="Herman A."/>
            <person name="Mangelson H."/>
            <person name="Liachko I."/>
            <person name="Sullivan S."/>
            <person name="Sone E.D."/>
            <person name="Koren S."/>
            <person name="Silverstein K.A.T."/>
            <person name="Beckman K.B."/>
            <person name="Gohl D.M."/>
        </authorList>
    </citation>
    <scope>NUCLEOTIDE SEQUENCE</scope>
    <source>
        <strain evidence="2">Duluth1</strain>
        <tissue evidence="2">Whole animal</tissue>
    </source>
</reference>
<accession>A0A9D4I4J9</accession>
<feature type="signal peptide" evidence="1">
    <location>
        <begin position="1"/>
        <end position="27"/>
    </location>
</feature>
<organism evidence="2 3">
    <name type="scientific">Dreissena polymorpha</name>
    <name type="common">Zebra mussel</name>
    <name type="synonym">Mytilus polymorpha</name>
    <dbReference type="NCBI Taxonomy" id="45954"/>
    <lineage>
        <taxon>Eukaryota</taxon>
        <taxon>Metazoa</taxon>
        <taxon>Spiralia</taxon>
        <taxon>Lophotrochozoa</taxon>
        <taxon>Mollusca</taxon>
        <taxon>Bivalvia</taxon>
        <taxon>Autobranchia</taxon>
        <taxon>Heteroconchia</taxon>
        <taxon>Euheterodonta</taxon>
        <taxon>Imparidentia</taxon>
        <taxon>Neoheterodontei</taxon>
        <taxon>Myida</taxon>
        <taxon>Dreissenoidea</taxon>
        <taxon>Dreissenidae</taxon>
        <taxon>Dreissena</taxon>
    </lineage>
</organism>
<dbReference type="AlphaFoldDB" id="A0A9D4I4J9"/>
<comment type="caution">
    <text evidence="2">The sequence shown here is derived from an EMBL/GenBank/DDBJ whole genome shotgun (WGS) entry which is preliminary data.</text>
</comment>
<evidence type="ECO:0000256" key="1">
    <source>
        <dbReference type="SAM" id="SignalP"/>
    </source>
</evidence>
<proteinExistence type="predicted"/>
<dbReference type="Proteomes" id="UP000828390">
    <property type="component" value="Unassembled WGS sequence"/>
</dbReference>